<gene>
    <name evidence="2" type="ORF">K457DRAFT_595114</name>
</gene>
<dbReference type="Proteomes" id="UP000078512">
    <property type="component" value="Unassembled WGS sequence"/>
</dbReference>
<evidence type="ECO:0000313" key="2">
    <source>
        <dbReference type="EMBL" id="OAQ28133.1"/>
    </source>
</evidence>
<feature type="compositionally biased region" description="Polar residues" evidence="1">
    <location>
        <begin position="1"/>
        <end position="16"/>
    </location>
</feature>
<organism evidence="2 3">
    <name type="scientific">Linnemannia elongata AG-77</name>
    <dbReference type="NCBI Taxonomy" id="1314771"/>
    <lineage>
        <taxon>Eukaryota</taxon>
        <taxon>Fungi</taxon>
        <taxon>Fungi incertae sedis</taxon>
        <taxon>Mucoromycota</taxon>
        <taxon>Mortierellomycotina</taxon>
        <taxon>Mortierellomycetes</taxon>
        <taxon>Mortierellales</taxon>
        <taxon>Mortierellaceae</taxon>
        <taxon>Linnemannia</taxon>
    </lineage>
</organism>
<keyword evidence="3" id="KW-1185">Reference proteome</keyword>
<dbReference type="AlphaFoldDB" id="A0A197JT43"/>
<sequence length="230" mass="25590">MVRSNHSTTLLSNKQICSHGPFKPNRTPFVPPLHPSASSLTPHPHPHLLPSRQIGLPNKLQPSPPASNRSLRHLNPLPLLNLPPPPSRNRPPPTTTPSATTKPNHRTRRRGLYIPVPSSSGDSIEYLSALSASTWSGTDNVFSTTGWCAAHDVTIPRRVWRVLPTYGWDCGQYGWTATTVNTNVPTSSCPLPTYACRSISNCRNGIFINRRRRTNDLRGRTGWFCKLDQR</sequence>
<evidence type="ECO:0000313" key="3">
    <source>
        <dbReference type="Proteomes" id="UP000078512"/>
    </source>
</evidence>
<feature type="compositionally biased region" description="Pro residues" evidence="1">
    <location>
        <begin position="81"/>
        <end position="95"/>
    </location>
</feature>
<accession>A0A197JT43</accession>
<feature type="region of interest" description="Disordered" evidence="1">
    <location>
        <begin position="1"/>
        <end position="115"/>
    </location>
</feature>
<evidence type="ECO:0000256" key="1">
    <source>
        <dbReference type="SAM" id="MobiDB-lite"/>
    </source>
</evidence>
<dbReference type="EMBL" id="KV442051">
    <property type="protein sequence ID" value="OAQ28133.1"/>
    <property type="molecule type" value="Genomic_DNA"/>
</dbReference>
<proteinExistence type="predicted"/>
<name>A0A197JT43_9FUNG</name>
<reference evidence="2 3" key="1">
    <citation type="submission" date="2016-05" db="EMBL/GenBank/DDBJ databases">
        <title>Genome sequencing reveals origins of a unique bacterial endosymbiosis in the earliest lineages of terrestrial Fungi.</title>
        <authorList>
            <consortium name="DOE Joint Genome Institute"/>
            <person name="Uehling J."/>
            <person name="Gryganskyi A."/>
            <person name="Hameed K."/>
            <person name="Tschaplinski T."/>
            <person name="Misztal P."/>
            <person name="Wu S."/>
            <person name="Desiro A."/>
            <person name="Vande Pol N."/>
            <person name="Du Z.-Y."/>
            <person name="Zienkiewicz A."/>
            <person name="Zienkiewicz K."/>
            <person name="Morin E."/>
            <person name="Tisserant E."/>
            <person name="Splivallo R."/>
            <person name="Hainaut M."/>
            <person name="Henrissat B."/>
            <person name="Ohm R."/>
            <person name="Kuo A."/>
            <person name="Yan J."/>
            <person name="Lipzen A."/>
            <person name="Nolan M."/>
            <person name="Labutti K."/>
            <person name="Barry K."/>
            <person name="Goldstein A."/>
            <person name="Labbe J."/>
            <person name="Schadt C."/>
            <person name="Tuskan G."/>
            <person name="Grigoriev I."/>
            <person name="Martin F."/>
            <person name="Vilgalys R."/>
            <person name="Bonito G."/>
        </authorList>
    </citation>
    <scope>NUCLEOTIDE SEQUENCE [LARGE SCALE GENOMIC DNA]</scope>
    <source>
        <strain evidence="2 3">AG-77</strain>
    </source>
</reference>
<protein>
    <submittedName>
        <fullName evidence="2">Uncharacterized protein</fullName>
    </submittedName>
</protein>